<gene>
    <name evidence="2" type="ORF">IX39_18005</name>
</gene>
<comment type="caution">
    <text evidence="2">The sequence shown here is derived from an EMBL/GenBank/DDBJ whole genome shotgun (WGS) entry which is preliminary data.</text>
</comment>
<name>A0A085YZQ9_9FLAO</name>
<dbReference type="EMBL" id="JPRP01000004">
    <property type="protein sequence ID" value="KFE97672.1"/>
    <property type="molecule type" value="Genomic_DNA"/>
</dbReference>
<accession>A0A085YZQ9</accession>
<feature type="transmembrane region" description="Helical" evidence="1">
    <location>
        <begin position="28"/>
        <end position="48"/>
    </location>
</feature>
<protein>
    <recommendedName>
        <fullName evidence="4">Polysaccharide biosynthesis protein</fullName>
    </recommendedName>
</protein>
<dbReference type="OrthoDB" id="1271629at2"/>
<dbReference type="AlphaFoldDB" id="A0A085YZQ9"/>
<evidence type="ECO:0000313" key="2">
    <source>
        <dbReference type="EMBL" id="KFE97672.1"/>
    </source>
</evidence>
<feature type="transmembrane region" description="Helical" evidence="1">
    <location>
        <begin position="5"/>
        <end position="22"/>
    </location>
</feature>
<reference evidence="2 3" key="1">
    <citation type="submission" date="2014-07" db="EMBL/GenBank/DDBJ databases">
        <title>Genome of Chryseobacterium formosense LMG 24722.</title>
        <authorList>
            <person name="Pipes S.E."/>
            <person name="Stropko S.J."/>
            <person name="Newman J.D."/>
        </authorList>
    </citation>
    <scope>NUCLEOTIDE SEQUENCE [LARGE SCALE GENOMIC DNA]</scope>
    <source>
        <strain evidence="2 3">LMG 24722</strain>
    </source>
</reference>
<keyword evidence="1" id="KW-0472">Membrane</keyword>
<evidence type="ECO:0000313" key="3">
    <source>
        <dbReference type="Proteomes" id="UP000028713"/>
    </source>
</evidence>
<sequence>MKRALIYFALGTVLSFLINYLFIDGEHIGLEIYYAIAFGLAWGMAYSLDNPKFSLVQKMGSSFGVMALLVAVGAVIFNLELAIPSILKFSTVFVAYYLIASFRGSKSLRN</sequence>
<keyword evidence="1" id="KW-0812">Transmembrane</keyword>
<proteinExistence type="predicted"/>
<keyword evidence="1" id="KW-1133">Transmembrane helix</keyword>
<evidence type="ECO:0000256" key="1">
    <source>
        <dbReference type="SAM" id="Phobius"/>
    </source>
</evidence>
<dbReference type="Proteomes" id="UP000028713">
    <property type="component" value="Unassembled WGS sequence"/>
</dbReference>
<dbReference type="RefSeq" id="WP_034678946.1">
    <property type="nucleotide sequence ID" value="NZ_FPAP01000005.1"/>
</dbReference>
<keyword evidence="3" id="KW-1185">Reference proteome</keyword>
<feature type="transmembrane region" description="Helical" evidence="1">
    <location>
        <begin position="85"/>
        <end position="102"/>
    </location>
</feature>
<evidence type="ECO:0008006" key="4">
    <source>
        <dbReference type="Google" id="ProtNLM"/>
    </source>
</evidence>
<dbReference type="eggNOG" id="ENOG5032X6Z">
    <property type="taxonomic scope" value="Bacteria"/>
</dbReference>
<organism evidence="2 3">
    <name type="scientific">Chryseobacterium formosense</name>
    <dbReference type="NCBI Taxonomy" id="236814"/>
    <lineage>
        <taxon>Bacteria</taxon>
        <taxon>Pseudomonadati</taxon>
        <taxon>Bacteroidota</taxon>
        <taxon>Flavobacteriia</taxon>
        <taxon>Flavobacteriales</taxon>
        <taxon>Weeksellaceae</taxon>
        <taxon>Chryseobacterium group</taxon>
        <taxon>Chryseobacterium</taxon>
    </lineage>
</organism>
<feature type="transmembrane region" description="Helical" evidence="1">
    <location>
        <begin position="60"/>
        <end position="79"/>
    </location>
</feature>
<dbReference type="STRING" id="236814.IX39_18005"/>